<feature type="signal peptide" evidence="4">
    <location>
        <begin position="1"/>
        <end position="18"/>
    </location>
</feature>
<evidence type="ECO:0000313" key="7">
    <source>
        <dbReference type="EnsemblMetazoa" id="KAF7496564.1"/>
    </source>
</evidence>
<dbReference type="InterPro" id="IPR051217">
    <property type="entry name" value="Insect_Cuticle_Struc_Prot"/>
</dbReference>
<evidence type="ECO:0000256" key="1">
    <source>
        <dbReference type="ARBA" id="ARBA00022460"/>
    </source>
</evidence>
<accession>A0A131ZUJ6</accession>
<dbReference type="InterPro" id="IPR031311">
    <property type="entry name" value="CHIT_BIND_RR_consensus"/>
</dbReference>
<evidence type="ECO:0000256" key="4">
    <source>
        <dbReference type="SAM" id="SignalP"/>
    </source>
</evidence>
<feature type="region of interest" description="Disordered" evidence="3">
    <location>
        <begin position="310"/>
        <end position="360"/>
    </location>
</feature>
<reference evidence="6 9" key="1">
    <citation type="journal article" date="2015" name="Parasit. Vectors">
        <title>Draft genome of the scabies mite.</title>
        <authorList>
            <person name="Rider S.D.Jr."/>
            <person name="Morgan M.S."/>
            <person name="Arlian L.G."/>
        </authorList>
    </citation>
    <scope>NUCLEOTIDE SEQUENCE [LARGE SCALE GENOMIC DNA]</scope>
    <source>
        <strain evidence="6">Arlian Lab</strain>
    </source>
</reference>
<dbReference type="OrthoDB" id="6515190at2759"/>
<feature type="region of interest" description="Disordered" evidence="3">
    <location>
        <begin position="67"/>
        <end position="125"/>
    </location>
</feature>
<name>A0A131ZUJ6_SARSC</name>
<dbReference type="VEuPathDB" id="VectorBase:SSCA009490"/>
<keyword evidence="4" id="KW-0732">Signal</keyword>
<keyword evidence="1 2" id="KW-0193">Cuticle</keyword>
<dbReference type="PANTHER" id="PTHR12236:SF79">
    <property type="entry name" value="CUTICULAR PROTEIN 50CB-RELATED"/>
    <property type="match status" value="1"/>
</dbReference>
<dbReference type="EnsemblMetazoa" id="SSS_6651s_mrna">
    <property type="protein sequence ID" value="KAF7496564.1"/>
    <property type="gene ID" value="SSS_6651"/>
</dbReference>
<protein>
    <submittedName>
        <fullName evidence="5">Adult-specific rigid cuticular protein 15.7</fullName>
    </submittedName>
    <submittedName>
        <fullName evidence="6">Cuticular protein-like protein 8</fullName>
    </submittedName>
</protein>
<evidence type="ECO:0000256" key="2">
    <source>
        <dbReference type="PROSITE-ProRule" id="PRU00497"/>
    </source>
</evidence>
<keyword evidence="8" id="KW-1185">Reference proteome</keyword>
<dbReference type="EMBL" id="JXLN01001917">
    <property type="protein sequence ID" value="KPM02447.1"/>
    <property type="molecule type" value="Genomic_DNA"/>
</dbReference>
<dbReference type="PROSITE" id="PS00233">
    <property type="entry name" value="CHIT_BIND_RR_1"/>
    <property type="match status" value="1"/>
</dbReference>
<feature type="compositionally biased region" description="Low complexity" evidence="3">
    <location>
        <begin position="319"/>
        <end position="332"/>
    </location>
</feature>
<feature type="chain" id="PRO_5010784342" evidence="4">
    <location>
        <begin position="19"/>
        <end position="360"/>
    </location>
</feature>
<evidence type="ECO:0000313" key="5">
    <source>
        <dbReference type="EMBL" id="KAF7496564.1"/>
    </source>
</evidence>
<dbReference type="Proteomes" id="UP000616769">
    <property type="component" value="Unassembled WGS sequence"/>
</dbReference>
<feature type="compositionally biased region" description="Polar residues" evidence="3">
    <location>
        <begin position="333"/>
        <end position="360"/>
    </location>
</feature>
<dbReference type="GO" id="GO:0031012">
    <property type="term" value="C:extracellular matrix"/>
    <property type="evidence" value="ECO:0007669"/>
    <property type="project" value="TreeGrafter"/>
</dbReference>
<dbReference type="Proteomes" id="UP000070412">
    <property type="component" value="Unassembled WGS sequence"/>
</dbReference>
<reference evidence="7" key="4">
    <citation type="submission" date="2022-06" db="UniProtKB">
        <authorList>
            <consortium name="EnsemblMetazoa"/>
        </authorList>
    </citation>
    <scope>IDENTIFICATION</scope>
</reference>
<organism evidence="6 9">
    <name type="scientific">Sarcoptes scabiei</name>
    <name type="common">Itch mite</name>
    <name type="synonym">Acarus scabiei</name>
    <dbReference type="NCBI Taxonomy" id="52283"/>
    <lineage>
        <taxon>Eukaryota</taxon>
        <taxon>Metazoa</taxon>
        <taxon>Ecdysozoa</taxon>
        <taxon>Arthropoda</taxon>
        <taxon>Chelicerata</taxon>
        <taxon>Arachnida</taxon>
        <taxon>Acari</taxon>
        <taxon>Acariformes</taxon>
        <taxon>Sarcoptiformes</taxon>
        <taxon>Astigmata</taxon>
        <taxon>Psoroptidia</taxon>
        <taxon>Sarcoptoidea</taxon>
        <taxon>Sarcoptidae</taxon>
        <taxon>Sarcoptinae</taxon>
        <taxon>Sarcoptes</taxon>
    </lineage>
</organism>
<reference evidence="5" key="3">
    <citation type="submission" date="2020-01" db="EMBL/GenBank/DDBJ databases">
        <authorList>
            <person name="Korhonen P.K.K."/>
            <person name="Guangxu M.G."/>
            <person name="Wang T.W."/>
            <person name="Stroehlein A.J.S."/>
            <person name="Young N.D."/>
            <person name="Ang C.-S.A."/>
            <person name="Fernando D.W.F."/>
            <person name="Lu H.L."/>
            <person name="Taylor S.T."/>
            <person name="Ehtesham M.E.M."/>
            <person name="Najaraj S.H.N."/>
            <person name="Harsha G.H.G."/>
            <person name="Madugundu A.M."/>
            <person name="Renuse S.R."/>
            <person name="Holt D.H."/>
            <person name="Pandey A.P."/>
            <person name="Papenfuss A.P."/>
            <person name="Gasser R.B.G."/>
            <person name="Fischer K.F."/>
        </authorList>
    </citation>
    <scope>NUCLEOTIDE SEQUENCE</scope>
    <source>
        <strain evidence="5">SSS_KF_BRIS2020</strain>
    </source>
</reference>
<dbReference type="PANTHER" id="PTHR12236">
    <property type="entry name" value="STRUCTURAL CONTITUENT OF CUTICLE"/>
    <property type="match status" value="1"/>
</dbReference>
<evidence type="ECO:0000313" key="6">
    <source>
        <dbReference type="EMBL" id="KPM02447.1"/>
    </source>
</evidence>
<feature type="compositionally biased region" description="Low complexity" evidence="3">
    <location>
        <begin position="80"/>
        <end position="91"/>
    </location>
</feature>
<dbReference type="PROSITE" id="PS51155">
    <property type="entry name" value="CHIT_BIND_RR_2"/>
    <property type="match status" value="1"/>
</dbReference>
<evidence type="ECO:0000256" key="3">
    <source>
        <dbReference type="SAM" id="MobiDB-lite"/>
    </source>
</evidence>
<dbReference type="Pfam" id="PF00379">
    <property type="entry name" value="Chitin_bind_4"/>
    <property type="match status" value="1"/>
</dbReference>
<proteinExistence type="predicted"/>
<feature type="region of interest" description="Disordered" evidence="3">
    <location>
        <begin position="266"/>
        <end position="285"/>
    </location>
</feature>
<reference evidence="8" key="2">
    <citation type="journal article" date="2020" name="PLoS Negl. Trop. Dis.">
        <title>High-quality nuclear genome for Sarcoptes scabiei-A critical resource for a neglected parasite.</title>
        <authorList>
            <person name="Korhonen P.K."/>
            <person name="Gasser R.B."/>
            <person name="Ma G."/>
            <person name="Wang T."/>
            <person name="Stroehlein A.J."/>
            <person name="Young N.D."/>
            <person name="Ang C.S."/>
            <person name="Fernando D.D."/>
            <person name="Lu H.C."/>
            <person name="Taylor S."/>
            <person name="Reynolds S.L."/>
            <person name="Mofiz E."/>
            <person name="Najaraj S.H."/>
            <person name="Gowda H."/>
            <person name="Madugundu A."/>
            <person name="Renuse S."/>
            <person name="Holt D."/>
            <person name="Pandey A."/>
            <person name="Papenfuss A.T."/>
            <person name="Fischer K."/>
        </authorList>
    </citation>
    <scope>NUCLEOTIDE SEQUENCE [LARGE SCALE GENOMIC DNA]</scope>
</reference>
<evidence type="ECO:0000313" key="8">
    <source>
        <dbReference type="Proteomes" id="UP000070412"/>
    </source>
</evidence>
<sequence>MHFQIFLIAIGSITFCSAQKGGSLVGILPNESKSPARQIHASQILNSINRPNIETLQISQTINEEPEKAALAAPQRSRADSLQSNSLFLSSSDEDSSHPSPEPYSFSYGFSDEENGSEVSREESQDASGNIIGFYLIRDIEGRSRRVDYTAGPDGFRAKIRSNEEGLANKDSADADFEVEEVPRERQNQIAQRFKSTTSDKASRVPILFSTNQKQSPIQENSSAALAGIDRAAGPAAASSALNAPFHQLQEENVNFEDRGFRLQNSHFKSSPLETIPSRHSQNDDRDQFINSKLKTQPLFPTINLKQTFSSSPSTNLASIPSTSSVGSTHSSFFQHQSNDVSLPSIEQSQENIVQQQSDE</sequence>
<dbReference type="AlphaFoldDB" id="A0A131ZUJ6"/>
<dbReference type="InterPro" id="IPR000618">
    <property type="entry name" value="Insect_cuticle"/>
</dbReference>
<dbReference type="GO" id="GO:0005615">
    <property type="term" value="C:extracellular space"/>
    <property type="evidence" value="ECO:0007669"/>
    <property type="project" value="TreeGrafter"/>
</dbReference>
<gene>
    <name evidence="6" type="ORF">QR98_0008610</name>
    <name evidence="5" type="ORF">SSS_6651</name>
</gene>
<evidence type="ECO:0000313" key="9">
    <source>
        <dbReference type="Proteomes" id="UP000616769"/>
    </source>
</evidence>
<dbReference type="GO" id="GO:0042302">
    <property type="term" value="F:structural constituent of cuticle"/>
    <property type="evidence" value="ECO:0007669"/>
    <property type="project" value="UniProtKB-UniRule"/>
</dbReference>
<dbReference type="EMBL" id="WVUK01000005">
    <property type="protein sequence ID" value="KAF7496564.1"/>
    <property type="molecule type" value="Genomic_DNA"/>
</dbReference>